<protein>
    <recommendedName>
        <fullName evidence="4">Secreted protein</fullName>
    </recommendedName>
</protein>
<feature type="signal peptide" evidence="1">
    <location>
        <begin position="1"/>
        <end position="18"/>
    </location>
</feature>
<evidence type="ECO:0008006" key="4">
    <source>
        <dbReference type="Google" id="ProtNLM"/>
    </source>
</evidence>
<dbReference type="Proteomes" id="UP000078512">
    <property type="component" value="Unassembled WGS sequence"/>
</dbReference>
<sequence length="69" mass="8113">MWLLFLLLLWSLSLFVLSSHRIAIFYFSLPFPLPFPFSFPSLAFDCSQNYYEKINEGVDPLFAIVRFVS</sequence>
<feature type="chain" id="PRO_5008276837" description="Secreted protein" evidence="1">
    <location>
        <begin position="19"/>
        <end position="69"/>
    </location>
</feature>
<keyword evidence="1" id="KW-0732">Signal</keyword>
<evidence type="ECO:0000256" key="1">
    <source>
        <dbReference type="SAM" id="SignalP"/>
    </source>
</evidence>
<accession>A0A197KEC4</accession>
<gene>
    <name evidence="2" type="ORF">K457DRAFT_710555</name>
</gene>
<organism evidence="2 3">
    <name type="scientific">Linnemannia elongata AG-77</name>
    <dbReference type="NCBI Taxonomy" id="1314771"/>
    <lineage>
        <taxon>Eukaryota</taxon>
        <taxon>Fungi</taxon>
        <taxon>Fungi incertae sedis</taxon>
        <taxon>Mucoromycota</taxon>
        <taxon>Mortierellomycotina</taxon>
        <taxon>Mortierellomycetes</taxon>
        <taxon>Mortierellales</taxon>
        <taxon>Mortierellaceae</taxon>
        <taxon>Linnemannia</taxon>
    </lineage>
</organism>
<keyword evidence="3" id="KW-1185">Reference proteome</keyword>
<evidence type="ECO:0000313" key="2">
    <source>
        <dbReference type="EMBL" id="OAQ34739.1"/>
    </source>
</evidence>
<name>A0A197KEC4_9FUNG</name>
<reference evidence="2 3" key="1">
    <citation type="submission" date="2016-05" db="EMBL/GenBank/DDBJ databases">
        <title>Genome sequencing reveals origins of a unique bacterial endosymbiosis in the earliest lineages of terrestrial Fungi.</title>
        <authorList>
            <consortium name="DOE Joint Genome Institute"/>
            <person name="Uehling J."/>
            <person name="Gryganskyi A."/>
            <person name="Hameed K."/>
            <person name="Tschaplinski T."/>
            <person name="Misztal P."/>
            <person name="Wu S."/>
            <person name="Desiro A."/>
            <person name="Vande Pol N."/>
            <person name="Du Z.-Y."/>
            <person name="Zienkiewicz A."/>
            <person name="Zienkiewicz K."/>
            <person name="Morin E."/>
            <person name="Tisserant E."/>
            <person name="Splivallo R."/>
            <person name="Hainaut M."/>
            <person name="Henrissat B."/>
            <person name="Ohm R."/>
            <person name="Kuo A."/>
            <person name="Yan J."/>
            <person name="Lipzen A."/>
            <person name="Nolan M."/>
            <person name="Labutti K."/>
            <person name="Barry K."/>
            <person name="Goldstein A."/>
            <person name="Labbe J."/>
            <person name="Schadt C."/>
            <person name="Tuskan G."/>
            <person name="Grigoriev I."/>
            <person name="Martin F."/>
            <person name="Vilgalys R."/>
            <person name="Bonito G."/>
        </authorList>
    </citation>
    <scope>NUCLEOTIDE SEQUENCE [LARGE SCALE GENOMIC DNA]</scope>
    <source>
        <strain evidence="2 3">AG-77</strain>
    </source>
</reference>
<dbReference type="AlphaFoldDB" id="A0A197KEC4"/>
<dbReference type="EMBL" id="KV442016">
    <property type="protein sequence ID" value="OAQ34739.1"/>
    <property type="molecule type" value="Genomic_DNA"/>
</dbReference>
<evidence type="ECO:0000313" key="3">
    <source>
        <dbReference type="Proteomes" id="UP000078512"/>
    </source>
</evidence>
<proteinExistence type="predicted"/>